<evidence type="ECO:0000313" key="4">
    <source>
        <dbReference type="EMBL" id="BAQ50078.1"/>
    </source>
</evidence>
<evidence type="ECO:0000313" key="5">
    <source>
        <dbReference type="Proteomes" id="UP000061432"/>
    </source>
</evidence>
<dbReference type="Gene3D" id="3.30.1330.120">
    <property type="entry name" value="2-methylcitrate dehydratase PrpD"/>
    <property type="match status" value="1"/>
</dbReference>
<feature type="domain" description="MmgE/PrpD N-terminal" evidence="2">
    <location>
        <begin position="5"/>
        <end position="244"/>
    </location>
</feature>
<dbReference type="RefSeq" id="WP_060851149.1">
    <property type="nucleotide sequence ID" value="NZ_AP014706.1"/>
</dbReference>
<dbReference type="Pfam" id="PF03972">
    <property type="entry name" value="MmgE_PrpD_N"/>
    <property type="match status" value="1"/>
</dbReference>
<dbReference type="PATRIC" id="fig|270351.10.peg.7226"/>
<protein>
    <submittedName>
        <fullName evidence="4">MmgE/PrpD family protein</fullName>
    </submittedName>
</protein>
<evidence type="ECO:0000259" key="3">
    <source>
        <dbReference type="Pfam" id="PF19305"/>
    </source>
</evidence>
<reference evidence="5" key="2">
    <citation type="submission" date="2015-01" db="EMBL/GenBank/DDBJ databases">
        <title>Complete genome sequence of Methylobacterium aquaticum strain 22A.</title>
        <authorList>
            <person name="Tani A."/>
            <person name="Ogura Y."/>
            <person name="Hayashi T."/>
        </authorList>
    </citation>
    <scope>NUCLEOTIDE SEQUENCE [LARGE SCALE GENOMIC DNA]</scope>
    <source>
        <strain evidence="5">MA-22A</strain>
        <plasmid evidence="5">Plasmid pMaq22A_2p DNA</plasmid>
    </source>
</reference>
<gene>
    <name evidence="4" type="primary">prpD</name>
    <name evidence="4" type="ORF">Maq22A_2p41560</name>
</gene>
<dbReference type="Pfam" id="PF19305">
    <property type="entry name" value="MmgE_PrpD_C"/>
    <property type="match status" value="1"/>
</dbReference>
<dbReference type="PANTHER" id="PTHR16943:SF8">
    <property type="entry name" value="2-METHYLCITRATE DEHYDRATASE"/>
    <property type="match status" value="1"/>
</dbReference>
<keyword evidence="4" id="KW-0614">Plasmid</keyword>
<dbReference type="SUPFAM" id="SSF103378">
    <property type="entry name" value="2-methylcitrate dehydratase PrpD"/>
    <property type="match status" value="1"/>
</dbReference>
<comment type="similarity">
    <text evidence="1">Belongs to the PrpD family.</text>
</comment>
<dbReference type="PANTHER" id="PTHR16943">
    <property type="entry name" value="2-METHYLCITRATE DEHYDRATASE-RELATED"/>
    <property type="match status" value="1"/>
</dbReference>
<dbReference type="Proteomes" id="UP000061432">
    <property type="component" value="Plasmid pMaq22A_2p"/>
</dbReference>
<dbReference type="InterPro" id="IPR042183">
    <property type="entry name" value="MmgE/PrpD_sf_1"/>
</dbReference>
<dbReference type="OrthoDB" id="5415580at2"/>
<name>A0A0C6FP07_9HYPH</name>
<sequence length="460" mass="46563">MTLARDLARRVRALSRYGLPPEVAATARLHLLDAIGVGLASAGSEAGAPYRRYAAGLGPGSASLIGIPGRVAPAAAALVNGGLMHGLEFDDTHTGSIVHGSAVLAPAALAAAQAAGASGPALSTVYALGWEVLIRIGLAAPGAFQARGFQVTSVGGALVAALVAAELVGLTEDEAVAAMGIGLSGASGVFEFLTNGASVKSLHPGLAAQAGLNAADLARAGVTGPETTFEGRCGLFAAFAGDARLAGAFAAALDGLGADWHLPQAAFKFHPCCHYLHPFIEAAGILAERGVKPDDVAALTCRVPAGAAPIICEPWGAKQAPASGHAARWSLPVAVAARLVEGRVDLATFEAPASAAVLTLARRIAWEPLAGARFPQVFEAEIVAETRDGARHEIRVDDVYGNAGRPAGDDAVRSKFRRNAARSLAPEGIASLEAAIDALAEAPRIDALTLSLSHSVWSDA</sequence>
<evidence type="ECO:0000256" key="1">
    <source>
        <dbReference type="ARBA" id="ARBA00006174"/>
    </source>
</evidence>
<proteinExistence type="inferred from homology"/>
<dbReference type="EMBL" id="AP014706">
    <property type="protein sequence ID" value="BAQ50078.1"/>
    <property type="molecule type" value="Genomic_DNA"/>
</dbReference>
<geneLocation type="plasmid" evidence="5">
    <name>pMaq22A_2p DNA</name>
</geneLocation>
<dbReference type="GO" id="GO:0016829">
    <property type="term" value="F:lyase activity"/>
    <property type="evidence" value="ECO:0007669"/>
    <property type="project" value="InterPro"/>
</dbReference>
<dbReference type="InterPro" id="IPR036148">
    <property type="entry name" value="MmgE/PrpD_sf"/>
</dbReference>
<feature type="domain" description="MmgE/PrpD C-terminal" evidence="3">
    <location>
        <begin position="270"/>
        <end position="427"/>
    </location>
</feature>
<reference evidence="4 5" key="1">
    <citation type="journal article" date="2015" name="Genome Announc.">
        <title>Complete Genome Sequence of Methylobacterium aquaticum Strain 22A, Isolated from Racomitrium japonicum Moss.</title>
        <authorList>
            <person name="Tani A."/>
            <person name="Ogura Y."/>
            <person name="Hayashi T."/>
            <person name="Kimbara K."/>
        </authorList>
    </citation>
    <scope>NUCLEOTIDE SEQUENCE [LARGE SCALE GENOMIC DNA]</scope>
    <source>
        <strain evidence="4 5">MA-22A</strain>
        <plasmid evidence="5">Plasmid pMaq22A_2p DNA</plasmid>
    </source>
</reference>
<dbReference type="AlphaFoldDB" id="A0A0C6FP07"/>
<evidence type="ECO:0000259" key="2">
    <source>
        <dbReference type="Pfam" id="PF03972"/>
    </source>
</evidence>
<dbReference type="InterPro" id="IPR045337">
    <property type="entry name" value="MmgE_PrpD_C"/>
</dbReference>
<organism evidence="4 5">
    <name type="scientific">Methylobacterium aquaticum</name>
    <dbReference type="NCBI Taxonomy" id="270351"/>
    <lineage>
        <taxon>Bacteria</taxon>
        <taxon>Pseudomonadati</taxon>
        <taxon>Pseudomonadota</taxon>
        <taxon>Alphaproteobacteria</taxon>
        <taxon>Hyphomicrobiales</taxon>
        <taxon>Methylobacteriaceae</taxon>
        <taxon>Methylobacterium</taxon>
    </lineage>
</organism>
<dbReference type="InterPro" id="IPR045336">
    <property type="entry name" value="MmgE_PrpD_N"/>
</dbReference>
<dbReference type="KEGG" id="maqu:Maq22A_2p41560"/>
<dbReference type="InterPro" id="IPR042188">
    <property type="entry name" value="MmgE/PrpD_sf_2"/>
</dbReference>
<dbReference type="Gene3D" id="1.10.4100.10">
    <property type="entry name" value="2-methylcitrate dehydratase PrpD"/>
    <property type="match status" value="1"/>
</dbReference>
<accession>A0A0C6FP07</accession>
<dbReference type="InterPro" id="IPR005656">
    <property type="entry name" value="MmgE_PrpD"/>
</dbReference>